<organism evidence="10">
    <name type="scientific">Caldithrix abyssi</name>
    <dbReference type="NCBI Taxonomy" id="187145"/>
    <lineage>
        <taxon>Bacteria</taxon>
        <taxon>Pseudomonadati</taxon>
        <taxon>Calditrichota</taxon>
        <taxon>Calditrichia</taxon>
        <taxon>Calditrichales</taxon>
        <taxon>Calditrichaceae</taxon>
        <taxon>Caldithrix</taxon>
    </lineage>
</organism>
<dbReference type="EMBL" id="DROD01000132">
    <property type="protein sequence ID" value="HHJ51902.1"/>
    <property type="molecule type" value="Genomic_DNA"/>
</dbReference>
<dbReference type="AlphaFoldDB" id="A0A7V5PND1"/>
<dbReference type="PANTHER" id="PTHR43065">
    <property type="entry name" value="SENSOR HISTIDINE KINASE"/>
    <property type="match status" value="1"/>
</dbReference>
<evidence type="ECO:0000313" key="10">
    <source>
        <dbReference type="EMBL" id="HHJ51902.1"/>
    </source>
</evidence>
<feature type="domain" description="Histidine kinase" evidence="9">
    <location>
        <begin position="1"/>
        <end position="214"/>
    </location>
</feature>
<reference evidence="10" key="1">
    <citation type="journal article" date="2020" name="mSystems">
        <title>Genome- and Community-Level Interaction Insights into Carbon Utilization and Element Cycling Functions of Hydrothermarchaeota in Hydrothermal Sediment.</title>
        <authorList>
            <person name="Zhou Z."/>
            <person name="Liu Y."/>
            <person name="Xu W."/>
            <person name="Pan J."/>
            <person name="Luo Z.H."/>
            <person name="Li M."/>
        </authorList>
    </citation>
    <scope>NUCLEOTIDE SEQUENCE [LARGE SCALE GENOMIC DNA]</scope>
    <source>
        <strain evidence="10">HyVt-527</strain>
    </source>
</reference>
<dbReference type="InterPro" id="IPR036890">
    <property type="entry name" value="HATPase_C_sf"/>
</dbReference>
<evidence type="ECO:0000256" key="8">
    <source>
        <dbReference type="ARBA" id="ARBA00023012"/>
    </source>
</evidence>
<evidence type="ECO:0000256" key="6">
    <source>
        <dbReference type="ARBA" id="ARBA00022777"/>
    </source>
</evidence>
<protein>
    <recommendedName>
        <fullName evidence="2">histidine kinase</fullName>
        <ecNumber evidence="2">2.7.13.3</ecNumber>
    </recommendedName>
</protein>
<dbReference type="InterPro" id="IPR004358">
    <property type="entry name" value="Sig_transdc_His_kin-like_C"/>
</dbReference>
<comment type="caution">
    <text evidence="10">The sequence shown here is derived from an EMBL/GenBank/DDBJ whole genome shotgun (WGS) entry which is preliminary data.</text>
</comment>
<evidence type="ECO:0000256" key="7">
    <source>
        <dbReference type="ARBA" id="ARBA00022840"/>
    </source>
</evidence>
<accession>A0A7V5PND1</accession>
<evidence type="ECO:0000256" key="4">
    <source>
        <dbReference type="ARBA" id="ARBA00022679"/>
    </source>
</evidence>
<dbReference type="EC" id="2.7.13.3" evidence="2"/>
<dbReference type="PROSITE" id="PS50109">
    <property type="entry name" value="HIS_KIN"/>
    <property type="match status" value="1"/>
</dbReference>
<dbReference type="SUPFAM" id="SSF55874">
    <property type="entry name" value="ATPase domain of HSP90 chaperone/DNA topoisomerase II/histidine kinase"/>
    <property type="match status" value="1"/>
</dbReference>
<dbReference type="SMART" id="SM00387">
    <property type="entry name" value="HATPase_c"/>
    <property type="match status" value="1"/>
</dbReference>
<keyword evidence="3" id="KW-0597">Phosphoprotein</keyword>
<dbReference type="GO" id="GO:0005524">
    <property type="term" value="F:ATP binding"/>
    <property type="evidence" value="ECO:0007669"/>
    <property type="project" value="UniProtKB-KW"/>
</dbReference>
<keyword evidence="5" id="KW-0547">Nucleotide-binding</keyword>
<dbReference type="InterPro" id="IPR003594">
    <property type="entry name" value="HATPase_dom"/>
</dbReference>
<dbReference type="Proteomes" id="UP000886124">
    <property type="component" value="Unassembled WGS sequence"/>
</dbReference>
<gene>
    <name evidence="10" type="ORF">ENJ89_01795</name>
</gene>
<evidence type="ECO:0000256" key="3">
    <source>
        <dbReference type="ARBA" id="ARBA00022553"/>
    </source>
</evidence>
<sequence>KNPLAGLQIKIQTLYFQLIENHPDLSHELKEEFELAYSELKRIYNISKDFLKFSDLDKPQLEEFPLQQICERCLENFHSFRNEHLAIDIRYGRDLPKHVFWDQRQIISLMNILVENAIDALNGRGKILIEVNSSAQILKTKQPYIEIRISDNGPGIPEQYRDKIFEPHFSTKQEGTGMGLVFAKHIVIQHGGKIDFFSAENSGTVFVVPLPVTAVG</sequence>
<dbReference type="PANTHER" id="PTHR43065:SF10">
    <property type="entry name" value="PEROXIDE STRESS-ACTIVATED HISTIDINE KINASE MAK3"/>
    <property type="match status" value="1"/>
</dbReference>
<name>A0A7V5PND1_CALAY</name>
<dbReference type="PRINTS" id="PR00344">
    <property type="entry name" value="BCTRLSENSOR"/>
</dbReference>
<keyword evidence="4" id="KW-0808">Transferase</keyword>
<keyword evidence="6 10" id="KW-0418">Kinase</keyword>
<feature type="non-terminal residue" evidence="10">
    <location>
        <position position="1"/>
    </location>
</feature>
<comment type="catalytic activity">
    <reaction evidence="1">
        <text>ATP + protein L-histidine = ADP + protein N-phospho-L-histidine.</text>
        <dbReference type="EC" id="2.7.13.3"/>
    </reaction>
</comment>
<evidence type="ECO:0000256" key="1">
    <source>
        <dbReference type="ARBA" id="ARBA00000085"/>
    </source>
</evidence>
<dbReference type="CDD" id="cd00075">
    <property type="entry name" value="HATPase"/>
    <property type="match status" value="1"/>
</dbReference>
<dbReference type="Pfam" id="PF02518">
    <property type="entry name" value="HATPase_c"/>
    <property type="match status" value="1"/>
</dbReference>
<dbReference type="InterPro" id="IPR005467">
    <property type="entry name" value="His_kinase_dom"/>
</dbReference>
<dbReference type="GO" id="GO:0004673">
    <property type="term" value="F:protein histidine kinase activity"/>
    <property type="evidence" value="ECO:0007669"/>
    <property type="project" value="UniProtKB-EC"/>
</dbReference>
<dbReference type="GO" id="GO:0000160">
    <property type="term" value="P:phosphorelay signal transduction system"/>
    <property type="evidence" value="ECO:0007669"/>
    <property type="project" value="UniProtKB-KW"/>
</dbReference>
<evidence type="ECO:0000256" key="5">
    <source>
        <dbReference type="ARBA" id="ARBA00022741"/>
    </source>
</evidence>
<keyword evidence="7" id="KW-0067">ATP-binding</keyword>
<dbReference type="Gene3D" id="3.30.565.10">
    <property type="entry name" value="Histidine kinase-like ATPase, C-terminal domain"/>
    <property type="match status" value="1"/>
</dbReference>
<keyword evidence="8" id="KW-0902">Two-component regulatory system</keyword>
<evidence type="ECO:0000259" key="9">
    <source>
        <dbReference type="PROSITE" id="PS50109"/>
    </source>
</evidence>
<evidence type="ECO:0000256" key="2">
    <source>
        <dbReference type="ARBA" id="ARBA00012438"/>
    </source>
</evidence>
<proteinExistence type="predicted"/>